<reference evidence="3" key="1">
    <citation type="journal article" date="2019" name="Int. J. Syst. Evol. Microbiol.">
        <title>The Global Catalogue of Microorganisms (GCM) 10K type strain sequencing project: providing services to taxonomists for standard genome sequencing and annotation.</title>
        <authorList>
            <consortium name="The Broad Institute Genomics Platform"/>
            <consortium name="The Broad Institute Genome Sequencing Center for Infectious Disease"/>
            <person name="Wu L."/>
            <person name="Ma J."/>
        </authorList>
    </citation>
    <scope>NUCLEOTIDE SEQUENCE [LARGE SCALE GENOMIC DNA]</scope>
    <source>
        <strain evidence="3">CCUG 39402</strain>
    </source>
</reference>
<comment type="caution">
    <text evidence="2">The sequence shown here is derived from an EMBL/GenBank/DDBJ whole genome shotgun (WGS) entry which is preliminary data.</text>
</comment>
<feature type="domain" description="GPI inositol-deacylase PGAP1-like alpha/beta" evidence="1">
    <location>
        <begin position="231"/>
        <end position="332"/>
    </location>
</feature>
<evidence type="ECO:0000313" key="3">
    <source>
        <dbReference type="Proteomes" id="UP001596270"/>
    </source>
</evidence>
<dbReference type="Proteomes" id="UP001596270">
    <property type="component" value="Unassembled WGS sequence"/>
</dbReference>
<dbReference type="Gene3D" id="3.40.50.1820">
    <property type="entry name" value="alpha/beta hydrolase"/>
    <property type="match status" value="1"/>
</dbReference>
<sequence length="429" mass="45316">MRKPDPTKTTSGSFLANLPTWLHVSDVQGLAQLATQGVLGVAGLAETVQGNVYKTVAAPFGPLGARFVDHTPGASGVKARGITGLVYGSVKGVTRLAGGAVNTVLSGAAPLVGEQASSPPREAMLSAINGVLGDQLLETANPLAITMSLRHDGEILPLEKAALAQRLPHATGKLLVLVHGLCMNDLQWGSGHDSHADALAHALGYTPVYLHYNTGLHTSVNGQQFAALLEQLWQAWPQPVQEMALLAHSMGGLVSRSACHHGEAAGHRWRSGLKQLVFLGTPHHGAPLETLGNWVDTLLGANVVTRPFAKIGQIRSSGITDLRYGYVLASSWQDADRFERAPDSREPLPLPEGVACFTLAASTSVEVGSIKGKLIGDGLVPVPSALGQHADPQHTLAFLPENQWVAGGMNHMELLDRPEVTAQLLRWLA</sequence>
<name>A0ABW1TZJ2_9BURK</name>
<accession>A0ABW1TZJ2</accession>
<dbReference type="SUPFAM" id="SSF53474">
    <property type="entry name" value="alpha/beta-Hydrolases"/>
    <property type="match status" value="1"/>
</dbReference>
<dbReference type="RefSeq" id="WP_371436829.1">
    <property type="nucleotide sequence ID" value="NZ_JBHSRS010000082.1"/>
</dbReference>
<organism evidence="2 3">
    <name type="scientific">Polaromonas aquatica</name>
    <dbReference type="NCBI Taxonomy" id="332657"/>
    <lineage>
        <taxon>Bacteria</taxon>
        <taxon>Pseudomonadati</taxon>
        <taxon>Pseudomonadota</taxon>
        <taxon>Betaproteobacteria</taxon>
        <taxon>Burkholderiales</taxon>
        <taxon>Comamonadaceae</taxon>
        <taxon>Polaromonas</taxon>
    </lineage>
</organism>
<evidence type="ECO:0000313" key="2">
    <source>
        <dbReference type="EMBL" id="MFC6283081.1"/>
    </source>
</evidence>
<proteinExistence type="predicted"/>
<keyword evidence="3" id="KW-1185">Reference proteome</keyword>
<dbReference type="InterPro" id="IPR012908">
    <property type="entry name" value="PGAP1-ab_dom-like"/>
</dbReference>
<protein>
    <submittedName>
        <fullName evidence="2">Esterase/lipase family protein</fullName>
    </submittedName>
</protein>
<dbReference type="InterPro" id="IPR029058">
    <property type="entry name" value="AB_hydrolase_fold"/>
</dbReference>
<gene>
    <name evidence="2" type="ORF">ACFQND_17800</name>
</gene>
<dbReference type="EMBL" id="JBHSRS010000082">
    <property type="protein sequence ID" value="MFC6283081.1"/>
    <property type="molecule type" value="Genomic_DNA"/>
</dbReference>
<evidence type="ECO:0000259" key="1">
    <source>
        <dbReference type="Pfam" id="PF07819"/>
    </source>
</evidence>
<dbReference type="Pfam" id="PF07819">
    <property type="entry name" value="PGAP1"/>
    <property type="match status" value="1"/>
</dbReference>